<evidence type="ECO:0000256" key="1">
    <source>
        <dbReference type="SAM" id="MobiDB-lite"/>
    </source>
</evidence>
<evidence type="ECO:0000313" key="2">
    <source>
        <dbReference type="EMBL" id="KOF85926.1"/>
    </source>
</evidence>
<reference evidence="2" key="1">
    <citation type="submission" date="2015-07" db="EMBL/GenBank/DDBJ databases">
        <title>MeaNS - Measles Nucleotide Surveillance Program.</title>
        <authorList>
            <person name="Tran T."/>
            <person name="Druce J."/>
        </authorList>
    </citation>
    <scope>NUCLEOTIDE SEQUENCE</scope>
    <source>
        <strain evidence="2">UCB-OBI-ISO-001</strain>
        <tissue evidence="2">Gonad</tissue>
    </source>
</reference>
<proteinExistence type="predicted"/>
<feature type="region of interest" description="Disordered" evidence="1">
    <location>
        <begin position="108"/>
        <end position="144"/>
    </location>
</feature>
<sequence>MIPTYLGRRVAKIKISNVPPEIEEKWLVSAMCLDIEEEVNILEVTAVYHENWIGQEIQLLVQVDPANYEKIPHRIQLTKDSSFHVAVEGRRPSCYVCSSKTHLQSTCPVAQEQRQQHQQQDEERQQQQPQENQNKRKKPALLPTPPYAQLVKQLYKEMQKRQQASRTKQHHHQYHQDQNQHHHQQQQQPHKKKGTQQRLTPHPQKPKHHIPTVTKQHQQQNQHTQK</sequence>
<name>A0A0L8H9F3_OCTBM</name>
<feature type="compositionally biased region" description="Basic residues" evidence="1">
    <location>
        <begin position="181"/>
        <end position="195"/>
    </location>
</feature>
<feature type="compositionally biased region" description="Low complexity" evidence="1">
    <location>
        <begin position="214"/>
        <end position="226"/>
    </location>
</feature>
<dbReference type="AlphaFoldDB" id="A0A0L8H9F3"/>
<dbReference type="OrthoDB" id="15567at2759"/>
<gene>
    <name evidence="2" type="ORF">OCBIM_22019552mg</name>
</gene>
<feature type="region of interest" description="Disordered" evidence="1">
    <location>
        <begin position="156"/>
        <end position="226"/>
    </location>
</feature>
<accession>A0A0L8H9F3</accession>
<organism evidence="2">
    <name type="scientific">Octopus bimaculoides</name>
    <name type="common">California two-spotted octopus</name>
    <dbReference type="NCBI Taxonomy" id="37653"/>
    <lineage>
        <taxon>Eukaryota</taxon>
        <taxon>Metazoa</taxon>
        <taxon>Spiralia</taxon>
        <taxon>Lophotrochozoa</taxon>
        <taxon>Mollusca</taxon>
        <taxon>Cephalopoda</taxon>
        <taxon>Coleoidea</taxon>
        <taxon>Octopodiformes</taxon>
        <taxon>Octopoda</taxon>
        <taxon>Incirrata</taxon>
        <taxon>Octopodidae</taxon>
        <taxon>Octopus</taxon>
    </lineage>
</organism>
<protein>
    <submittedName>
        <fullName evidence="2">Uncharacterized protein</fullName>
    </submittedName>
</protein>
<dbReference type="EMBL" id="KQ418783">
    <property type="protein sequence ID" value="KOF85926.1"/>
    <property type="molecule type" value="Genomic_DNA"/>
</dbReference>